<feature type="domain" description="Transposase IS4-like" evidence="1">
    <location>
        <begin position="113"/>
        <end position="281"/>
    </location>
</feature>
<organism evidence="2 3">
    <name type="scientific">Methanosarcina flavescens</name>
    <dbReference type="NCBI Taxonomy" id="1715806"/>
    <lineage>
        <taxon>Archaea</taxon>
        <taxon>Methanobacteriati</taxon>
        <taxon>Methanobacteriota</taxon>
        <taxon>Stenosarchaea group</taxon>
        <taxon>Methanomicrobia</taxon>
        <taxon>Methanosarcinales</taxon>
        <taxon>Methanosarcinaceae</taxon>
        <taxon>Methanosarcina</taxon>
    </lineage>
</organism>
<dbReference type="PANTHER" id="PTHR34631">
    <property type="match status" value="1"/>
</dbReference>
<gene>
    <name evidence="2" type="ORF">GX302_00155</name>
</gene>
<evidence type="ECO:0000313" key="2">
    <source>
        <dbReference type="EMBL" id="NLK31285.1"/>
    </source>
</evidence>
<comment type="caution">
    <text evidence="2">The sequence shown here is derived from an EMBL/GenBank/DDBJ whole genome shotgun (WGS) entry which is preliminary data.</text>
</comment>
<dbReference type="InterPro" id="IPR002559">
    <property type="entry name" value="Transposase_11"/>
</dbReference>
<dbReference type="GO" id="GO:0006313">
    <property type="term" value="P:DNA transposition"/>
    <property type="evidence" value="ECO:0007669"/>
    <property type="project" value="InterPro"/>
</dbReference>
<reference evidence="2 3" key="1">
    <citation type="journal article" date="2020" name="Biotechnol. Biofuels">
        <title>New insights from the biogas microbiome by comprehensive genome-resolved metagenomics of nearly 1600 species originating from multiple anaerobic digesters.</title>
        <authorList>
            <person name="Campanaro S."/>
            <person name="Treu L."/>
            <person name="Rodriguez-R L.M."/>
            <person name="Kovalovszki A."/>
            <person name="Ziels R.M."/>
            <person name="Maus I."/>
            <person name="Zhu X."/>
            <person name="Kougias P.G."/>
            <person name="Basile A."/>
            <person name="Luo G."/>
            <person name="Schluter A."/>
            <person name="Konstantinidis K.T."/>
            <person name="Angelidaki I."/>
        </authorList>
    </citation>
    <scope>NUCLEOTIDE SEQUENCE [LARGE SCALE GENOMIC DNA]</scope>
    <source>
        <strain evidence="2">AS22ysBPME_46</strain>
    </source>
</reference>
<evidence type="ECO:0000313" key="3">
    <source>
        <dbReference type="Proteomes" id="UP000585579"/>
    </source>
</evidence>
<dbReference type="Pfam" id="PF01609">
    <property type="entry name" value="DDE_Tnp_1"/>
    <property type="match status" value="1"/>
</dbReference>
<dbReference type="EMBL" id="JAAYQL010000002">
    <property type="protein sequence ID" value="NLK31285.1"/>
    <property type="molecule type" value="Genomic_DNA"/>
</dbReference>
<sequence length="319" mass="37889">MSSNKYIKFLDLSLKTVQSSRLNLYSCKYSKHVYTQHQLLVLVLLKEYISTDYRDFVELIDLMSNIKEKLDLDRVPHYTTLQKFVSRIPYSWFNLILSRTIKLFYSHGEKAFITAIDATGFTSSYASHYYSRRTGKLRRSFLKTSIAVDTDKKVILGWKISQKTDHDVKHAKTLIRQSNKLRKSECYVMDKGYDSEEIHALIREEIKAESIIPLRVRKRKRINGKYRKQLHIEFDKITYNRRNIVETIISVIKRKFGETLRARKLRNQVKEVKVKLIVYNINKKVIEIIYIKLRISTEPLFYNILLLTYNVFYFLSASL</sequence>
<dbReference type="Proteomes" id="UP000585579">
    <property type="component" value="Unassembled WGS sequence"/>
</dbReference>
<dbReference type="InterPro" id="IPR053172">
    <property type="entry name" value="Tn903_transposase"/>
</dbReference>
<dbReference type="GO" id="GO:0003677">
    <property type="term" value="F:DNA binding"/>
    <property type="evidence" value="ECO:0007669"/>
    <property type="project" value="InterPro"/>
</dbReference>
<name>A0A7K4ARF7_9EURY</name>
<dbReference type="AlphaFoldDB" id="A0A7K4ARF7"/>
<dbReference type="GO" id="GO:0004803">
    <property type="term" value="F:transposase activity"/>
    <property type="evidence" value="ECO:0007669"/>
    <property type="project" value="InterPro"/>
</dbReference>
<dbReference type="NCBIfam" id="NF033579">
    <property type="entry name" value="transpos_IS5_2"/>
    <property type="match status" value="1"/>
</dbReference>
<proteinExistence type="predicted"/>
<accession>A0A7K4ARF7</accession>
<dbReference type="InterPro" id="IPR053520">
    <property type="entry name" value="Transposase_Tn903"/>
</dbReference>
<evidence type="ECO:0000259" key="1">
    <source>
        <dbReference type="Pfam" id="PF01609"/>
    </source>
</evidence>
<protein>
    <submittedName>
        <fullName evidence="2">IS5 family transposase</fullName>
    </submittedName>
</protein>
<dbReference type="PANTHER" id="PTHR34631:SF3">
    <property type="entry name" value="ISSOD12 TRANSPOSASE TNPA_ISSOD12"/>
    <property type="match status" value="1"/>
</dbReference>